<dbReference type="EMBL" id="PYMB01000011">
    <property type="protein sequence ID" value="PSW10265.1"/>
    <property type="molecule type" value="Genomic_DNA"/>
</dbReference>
<dbReference type="RefSeq" id="WP_107299681.1">
    <property type="nucleotide sequence ID" value="NZ_PYMB01000011.1"/>
</dbReference>
<sequence>MSNREHIILVVHGMGTHPEGATRQRFIEGFNEGLGFFGIEDWNLEKVAEIREFNYSEFIDDQQKNDAEYAKSLANVKTMLKGRGFTEKFAKSMIDEFGKFEDKDQFFYSSWLDVIYYSLLLQGVYIRVQLAKTIAQTLKDANVNQKVHIVAHSLGTAVVHDTLAQLFVKDSLASYDHRITKIDTARTKIDSVWMVANVSRLVNLLNGIADPNHSIVHSDSGGCTKYFFNVAHELDPFTWFKEYKRSIMRSRGSHINTSVIHQVNTHDLKEYVRDPLFIQPFMFLLKGVVLTRENLVEARKLHKQNSVQDDLHEIKAQAQVIKDVGGVIDGVQSVYTAVKSSHEFYERVRGMIEKELDL</sequence>
<organism evidence="1 2">
    <name type="scientific">Photobacterium rosenbergii</name>
    <dbReference type="NCBI Taxonomy" id="294936"/>
    <lineage>
        <taxon>Bacteria</taxon>
        <taxon>Pseudomonadati</taxon>
        <taxon>Pseudomonadota</taxon>
        <taxon>Gammaproteobacteria</taxon>
        <taxon>Vibrionales</taxon>
        <taxon>Vibrionaceae</taxon>
        <taxon>Photobacterium</taxon>
    </lineage>
</organism>
<name>A0A2T3N9T7_9GAMM</name>
<comment type="caution">
    <text evidence="1">The sequence shown here is derived from an EMBL/GenBank/DDBJ whole genome shotgun (WGS) entry which is preliminary data.</text>
</comment>
<evidence type="ECO:0008006" key="3">
    <source>
        <dbReference type="Google" id="ProtNLM"/>
    </source>
</evidence>
<evidence type="ECO:0000313" key="2">
    <source>
        <dbReference type="Proteomes" id="UP000241346"/>
    </source>
</evidence>
<accession>A0A2T3N9T7</accession>
<dbReference type="Proteomes" id="UP000241346">
    <property type="component" value="Unassembled WGS sequence"/>
</dbReference>
<gene>
    <name evidence="1" type="ORF">C9J01_18815</name>
</gene>
<dbReference type="OrthoDB" id="5810117at2"/>
<evidence type="ECO:0000313" key="1">
    <source>
        <dbReference type="EMBL" id="PSW10265.1"/>
    </source>
</evidence>
<proteinExistence type="predicted"/>
<dbReference type="Pfam" id="PF05990">
    <property type="entry name" value="DUF900"/>
    <property type="match status" value="1"/>
</dbReference>
<protein>
    <recommendedName>
        <fullName evidence="3">Alpha/beta hydrolase</fullName>
    </recommendedName>
</protein>
<dbReference type="InterPro" id="IPR010297">
    <property type="entry name" value="DUF900_hydrolase"/>
</dbReference>
<dbReference type="AlphaFoldDB" id="A0A2T3N9T7"/>
<reference evidence="1 2" key="1">
    <citation type="submission" date="2018-03" db="EMBL/GenBank/DDBJ databases">
        <title>Whole genome sequencing of Histamine producing bacteria.</title>
        <authorList>
            <person name="Butler K."/>
        </authorList>
    </citation>
    <scope>NUCLEOTIDE SEQUENCE [LARGE SCALE GENOMIC DNA]</scope>
    <source>
        <strain evidence="1 2">DSM 19138</strain>
    </source>
</reference>
<dbReference type="InterPro" id="IPR029058">
    <property type="entry name" value="AB_hydrolase_fold"/>
</dbReference>
<dbReference type="SUPFAM" id="SSF53474">
    <property type="entry name" value="alpha/beta-Hydrolases"/>
    <property type="match status" value="1"/>
</dbReference>